<evidence type="ECO:0000256" key="5">
    <source>
        <dbReference type="ARBA" id="ARBA00023203"/>
    </source>
</evidence>
<reference evidence="9" key="1">
    <citation type="journal article" date="2013" name="Nature">
        <title>Pan genome of the phytoplankton Emiliania underpins its global distribution.</title>
        <authorList>
            <person name="Read B.A."/>
            <person name="Kegel J."/>
            <person name="Klute M.J."/>
            <person name="Kuo A."/>
            <person name="Lefebvre S.C."/>
            <person name="Maumus F."/>
            <person name="Mayer C."/>
            <person name="Miller J."/>
            <person name="Monier A."/>
            <person name="Salamov A."/>
            <person name="Young J."/>
            <person name="Aguilar M."/>
            <person name="Claverie J.M."/>
            <person name="Frickenhaus S."/>
            <person name="Gonzalez K."/>
            <person name="Herman E.K."/>
            <person name="Lin Y.C."/>
            <person name="Napier J."/>
            <person name="Ogata H."/>
            <person name="Sarno A.F."/>
            <person name="Shmutz J."/>
            <person name="Schroeder D."/>
            <person name="de Vargas C."/>
            <person name="Verret F."/>
            <person name="von Dassow P."/>
            <person name="Valentin K."/>
            <person name="Van de Peer Y."/>
            <person name="Wheeler G."/>
            <person name="Dacks J.B."/>
            <person name="Delwiche C.F."/>
            <person name="Dyhrman S.T."/>
            <person name="Glockner G."/>
            <person name="John U."/>
            <person name="Richards T."/>
            <person name="Worden A.Z."/>
            <person name="Zhang X."/>
            <person name="Grigoriev I.V."/>
            <person name="Allen A.E."/>
            <person name="Bidle K."/>
            <person name="Borodovsky M."/>
            <person name="Bowler C."/>
            <person name="Brownlee C."/>
            <person name="Cock J.M."/>
            <person name="Elias M."/>
            <person name="Gladyshev V.N."/>
            <person name="Groth M."/>
            <person name="Guda C."/>
            <person name="Hadaegh A."/>
            <person name="Iglesias-Rodriguez M.D."/>
            <person name="Jenkins J."/>
            <person name="Jones B.M."/>
            <person name="Lawson T."/>
            <person name="Leese F."/>
            <person name="Lindquist E."/>
            <person name="Lobanov A."/>
            <person name="Lomsadze A."/>
            <person name="Malik S.B."/>
            <person name="Marsh M.E."/>
            <person name="Mackinder L."/>
            <person name="Mock T."/>
            <person name="Mueller-Roeber B."/>
            <person name="Pagarete A."/>
            <person name="Parker M."/>
            <person name="Probert I."/>
            <person name="Quesneville H."/>
            <person name="Raines C."/>
            <person name="Rensing S.A."/>
            <person name="Riano-Pachon D.M."/>
            <person name="Richier S."/>
            <person name="Rokitta S."/>
            <person name="Shiraiwa Y."/>
            <person name="Soanes D.M."/>
            <person name="van der Giezen M."/>
            <person name="Wahlund T.M."/>
            <person name="Williams B."/>
            <person name="Wilson W."/>
            <person name="Wolfe G."/>
            <person name="Wurch L.L."/>
        </authorList>
    </citation>
    <scope>NUCLEOTIDE SEQUENCE</scope>
</reference>
<evidence type="ECO:0000256" key="3">
    <source>
        <dbReference type="ARBA" id="ARBA00023123"/>
    </source>
</evidence>
<keyword evidence="1 6" id="KW-0547">Nucleotide-binding</keyword>
<keyword evidence="2 6" id="KW-0067">ATP-binding</keyword>
<name>A0A0D3KJ40_EMIH1</name>
<dbReference type="eggNOG" id="KOG0160">
    <property type="taxonomic scope" value="Eukaryota"/>
</dbReference>
<comment type="similarity">
    <text evidence="6">Belongs to the TRAFAC class myosin-kinesin ATPase superfamily. Myosin family.</text>
</comment>
<dbReference type="GO" id="GO:0051015">
    <property type="term" value="F:actin filament binding"/>
    <property type="evidence" value="ECO:0007669"/>
    <property type="project" value="TreeGrafter"/>
</dbReference>
<reference evidence="8" key="2">
    <citation type="submission" date="2024-10" db="UniProtKB">
        <authorList>
            <consortium name="EnsemblProtists"/>
        </authorList>
    </citation>
    <scope>IDENTIFICATION</scope>
</reference>
<dbReference type="KEGG" id="ehx:EMIHUDRAFT_49688"/>
<keyword evidence="5 6" id="KW-0009">Actin-binding</keyword>
<evidence type="ECO:0000313" key="8">
    <source>
        <dbReference type="EnsemblProtists" id="EOD35775"/>
    </source>
</evidence>
<dbReference type="GO" id="GO:0000146">
    <property type="term" value="F:microfilament motor activity"/>
    <property type="evidence" value="ECO:0007669"/>
    <property type="project" value="TreeGrafter"/>
</dbReference>
<protein>
    <recommendedName>
        <fullName evidence="7">Myosin motor domain-containing protein</fullName>
    </recommendedName>
</protein>
<comment type="caution">
    <text evidence="6">Lacks conserved residue(s) required for the propagation of feature annotation.</text>
</comment>
<dbReference type="AlphaFoldDB" id="A0A0D3KJ40"/>
<dbReference type="PANTHER" id="PTHR13140">
    <property type="entry name" value="MYOSIN"/>
    <property type="match status" value="1"/>
</dbReference>
<evidence type="ECO:0000256" key="4">
    <source>
        <dbReference type="ARBA" id="ARBA00023175"/>
    </source>
</evidence>
<keyword evidence="3 6" id="KW-0518">Myosin</keyword>
<sequence length="77" mass="7556">EKGSHSIVVSGCSGSGKTETAKHALTFIVSLSLGGGGGGGEGDVEAVGARLLAATPLLEALGNASTARNWNSSRFGK</sequence>
<evidence type="ECO:0000256" key="2">
    <source>
        <dbReference type="ARBA" id="ARBA00022840"/>
    </source>
</evidence>
<dbReference type="RefSeq" id="XP_005788204.1">
    <property type="nucleotide sequence ID" value="XM_005788147.1"/>
</dbReference>
<proteinExistence type="inferred from homology"/>
<dbReference type="SUPFAM" id="SSF52540">
    <property type="entry name" value="P-loop containing nucleoside triphosphate hydrolases"/>
    <property type="match status" value="1"/>
</dbReference>
<accession>A0A0D3KJ40</accession>
<dbReference type="EnsemblProtists" id="EOD35775">
    <property type="protein sequence ID" value="EOD35775"/>
    <property type="gene ID" value="EMIHUDRAFT_49688"/>
</dbReference>
<evidence type="ECO:0000256" key="6">
    <source>
        <dbReference type="PROSITE-ProRule" id="PRU00782"/>
    </source>
</evidence>
<dbReference type="STRING" id="2903.R1F9U8"/>
<dbReference type="GO" id="GO:0016459">
    <property type="term" value="C:myosin complex"/>
    <property type="evidence" value="ECO:0007669"/>
    <property type="project" value="UniProtKB-KW"/>
</dbReference>
<feature type="domain" description="Myosin motor" evidence="7">
    <location>
        <begin position="1"/>
        <end position="77"/>
    </location>
</feature>
<evidence type="ECO:0000256" key="1">
    <source>
        <dbReference type="ARBA" id="ARBA00022741"/>
    </source>
</evidence>
<dbReference type="GO" id="GO:0005524">
    <property type="term" value="F:ATP binding"/>
    <property type="evidence" value="ECO:0007669"/>
    <property type="project" value="UniProtKB-UniRule"/>
</dbReference>
<dbReference type="InterPro" id="IPR036961">
    <property type="entry name" value="Kinesin_motor_dom_sf"/>
</dbReference>
<dbReference type="HOGENOM" id="CLU_000192_11_6_1"/>
<feature type="binding site" evidence="6">
    <location>
        <begin position="11"/>
        <end position="18"/>
    </location>
    <ligand>
        <name>ATP</name>
        <dbReference type="ChEBI" id="CHEBI:30616"/>
    </ligand>
</feature>
<organism evidence="8 9">
    <name type="scientific">Emiliania huxleyi (strain CCMP1516)</name>
    <dbReference type="NCBI Taxonomy" id="280463"/>
    <lineage>
        <taxon>Eukaryota</taxon>
        <taxon>Haptista</taxon>
        <taxon>Haptophyta</taxon>
        <taxon>Prymnesiophyceae</taxon>
        <taxon>Isochrysidales</taxon>
        <taxon>Noelaerhabdaceae</taxon>
        <taxon>Emiliania</taxon>
    </lineage>
</organism>
<dbReference type="GO" id="GO:0005737">
    <property type="term" value="C:cytoplasm"/>
    <property type="evidence" value="ECO:0007669"/>
    <property type="project" value="TreeGrafter"/>
</dbReference>
<keyword evidence="9" id="KW-1185">Reference proteome</keyword>
<dbReference type="PaxDb" id="2903-EOD35775"/>
<dbReference type="Proteomes" id="UP000013827">
    <property type="component" value="Unassembled WGS sequence"/>
</dbReference>
<dbReference type="InterPro" id="IPR001609">
    <property type="entry name" value="Myosin_head_motor_dom-like"/>
</dbReference>
<dbReference type="InterPro" id="IPR027417">
    <property type="entry name" value="P-loop_NTPase"/>
</dbReference>
<dbReference type="GeneID" id="17281045"/>
<keyword evidence="4 6" id="KW-0505">Motor protein</keyword>
<evidence type="ECO:0000313" key="9">
    <source>
        <dbReference type="Proteomes" id="UP000013827"/>
    </source>
</evidence>
<dbReference type="PANTHER" id="PTHR13140:SF356">
    <property type="entry name" value="UNCONVENTIONAL MYOSIN-VB"/>
    <property type="match status" value="1"/>
</dbReference>
<evidence type="ECO:0000259" key="7">
    <source>
        <dbReference type="PROSITE" id="PS51456"/>
    </source>
</evidence>
<dbReference type="Gene3D" id="3.40.850.10">
    <property type="entry name" value="Kinesin motor domain"/>
    <property type="match status" value="1"/>
</dbReference>
<dbReference type="GO" id="GO:0007015">
    <property type="term" value="P:actin filament organization"/>
    <property type="evidence" value="ECO:0007669"/>
    <property type="project" value="TreeGrafter"/>
</dbReference>
<dbReference type="PROSITE" id="PS51456">
    <property type="entry name" value="MYOSIN_MOTOR"/>
    <property type="match status" value="1"/>
</dbReference>
<dbReference type="GO" id="GO:0016020">
    <property type="term" value="C:membrane"/>
    <property type="evidence" value="ECO:0007669"/>
    <property type="project" value="TreeGrafter"/>
</dbReference>
<dbReference type="Pfam" id="PF00063">
    <property type="entry name" value="Myosin_head"/>
    <property type="match status" value="1"/>
</dbReference>
<dbReference type="OMA" id="THFFLIQ"/>
<dbReference type="PRINTS" id="PR00193">
    <property type="entry name" value="MYOSINHEAVY"/>
</dbReference>